<keyword evidence="4" id="KW-1185">Reference proteome</keyword>
<accession>A0AAC9RV97</accession>
<protein>
    <recommendedName>
        <fullName evidence="2">Glycosyltransferase 2-like domain-containing protein</fullName>
    </recommendedName>
</protein>
<reference evidence="3 4" key="1">
    <citation type="submission" date="2017-04" db="EMBL/GenBank/DDBJ databases">
        <authorList>
            <person name="Veseli I.A."/>
            <person name="Tang C."/>
            <person name="Pombert J.-F."/>
        </authorList>
    </citation>
    <scope>NUCLEOTIDE SEQUENCE [LARGE SCALE GENOMIC DNA]</scope>
    <source>
        <strain evidence="3 4">ATCC 700373</strain>
    </source>
</reference>
<dbReference type="EMBL" id="CP020773">
    <property type="protein sequence ID" value="ARJ51492.1"/>
    <property type="molecule type" value="Genomic_DNA"/>
</dbReference>
<organism evidence="3 4">
    <name type="scientific">Staphylococcus lutrae</name>
    <dbReference type="NCBI Taxonomy" id="155085"/>
    <lineage>
        <taxon>Bacteria</taxon>
        <taxon>Bacillati</taxon>
        <taxon>Bacillota</taxon>
        <taxon>Bacilli</taxon>
        <taxon>Bacillales</taxon>
        <taxon>Staphylococcaceae</taxon>
        <taxon>Staphylococcus</taxon>
    </lineage>
</organism>
<dbReference type="PANTHER" id="PTHR22916">
    <property type="entry name" value="GLYCOSYLTRANSFERASE"/>
    <property type="match status" value="1"/>
</dbReference>
<feature type="domain" description="Glycosyltransferase 2-like" evidence="2">
    <location>
        <begin position="546"/>
        <end position="684"/>
    </location>
</feature>
<gene>
    <name evidence="3" type="ORF">B5P37_09315</name>
</gene>
<dbReference type="AlphaFoldDB" id="A0AAC9RV97"/>
<evidence type="ECO:0000256" key="1">
    <source>
        <dbReference type="ARBA" id="ARBA00006739"/>
    </source>
</evidence>
<dbReference type="RefSeq" id="WP_085237954.1">
    <property type="nucleotide sequence ID" value="NZ_CP020773.1"/>
</dbReference>
<evidence type="ECO:0000259" key="2">
    <source>
        <dbReference type="Pfam" id="PF00535"/>
    </source>
</evidence>
<dbReference type="CDD" id="cd00761">
    <property type="entry name" value="Glyco_tranf_GTA_type"/>
    <property type="match status" value="1"/>
</dbReference>
<dbReference type="Gene3D" id="3.90.550.10">
    <property type="entry name" value="Spore Coat Polysaccharide Biosynthesis Protein SpsA, Chain A"/>
    <property type="match status" value="1"/>
</dbReference>
<dbReference type="GO" id="GO:0016758">
    <property type="term" value="F:hexosyltransferase activity"/>
    <property type="evidence" value="ECO:0007669"/>
    <property type="project" value="UniProtKB-ARBA"/>
</dbReference>
<proteinExistence type="inferred from homology"/>
<comment type="similarity">
    <text evidence="1">Belongs to the glycosyltransferase 2 family.</text>
</comment>
<dbReference type="Pfam" id="PF00535">
    <property type="entry name" value="Glycos_transf_2"/>
    <property type="match status" value="1"/>
</dbReference>
<name>A0AAC9RV97_9STAP</name>
<dbReference type="InterPro" id="IPR001173">
    <property type="entry name" value="Glyco_trans_2-like"/>
</dbReference>
<dbReference type="SUPFAM" id="SSF53448">
    <property type="entry name" value="Nucleotide-diphospho-sugar transferases"/>
    <property type="match status" value="1"/>
</dbReference>
<dbReference type="InterPro" id="IPR029044">
    <property type="entry name" value="Nucleotide-diphossugar_trans"/>
</dbReference>
<dbReference type="Proteomes" id="UP000242864">
    <property type="component" value="Chromosome"/>
</dbReference>
<dbReference type="KEGG" id="slz:B5P37_09315"/>
<evidence type="ECO:0000313" key="3">
    <source>
        <dbReference type="EMBL" id="ARJ51492.1"/>
    </source>
</evidence>
<dbReference type="PANTHER" id="PTHR22916:SF3">
    <property type="entry name" value="UDP-GLCNAC:BETAGAL BETA-1,3-N-ACETYLGLUCOSAMINYLTRANSFERASE-LIKE PROTEIN 1"/>
    <property type="match status" value="1"/>
</dbReference>
<evidence type="ECO:0000313" key="4">
    <source>
        <dbReference type="Proteomes" id="UP000242864"/>
    </source>
</evidence>
<sequence>MNFKAIKQLFFGSPKPFQMTREPIPFDETETPALEHLAELLDIEPSKAFFEISETPYLKPFVDYLKTYHEVGRGDQNADYEALLKQSERTQSRRTLPLKVGIVSDLFLYRALEGACELEYINQPQCMTQYDFVIIASTWEGVDGYWRGNTQMHSTRFQELQQLMADCQSRNIPVVFFNKEDPVNFEVFQMHAQCADVVITTEVALVEKYKALLGHQRVKAMHFPVNPEWHHPIGTHRAATKRDVVFAGSWLNKYEERTNDMMMLFDGALENGLDLTIFDRNLWHNRTKYQYPARYLPYIAAPLTHAHTLTMYRTFPIVLNLNTVKYSKSMCANRIFEQQAMGSFLVSNYNAFVNMTFPQIQIIFELADMAKVKKLDAMLMNRARAIGTQKMMLSMTHVHWLNEMAQFLGRSTPNLSNPWVSVIISDDDALASDMFQAQTYQHKKSVSRIADVDTPFYTYFSSQHQYAPEYLADLMAATVYTQSPFITKMAQGYRYVDTFEERELTLFQRDSVDETDREQQGFALDLTFVDDMPQQSVVHHQQPALSVIVPVHNNGTHLEHKCLRSMISHTLFPQLEIILVDDGSTDDYTKRLIALYCQWYANIRVIELAKASGSASTPRNVGIERAQAPLIAFLDPDNEWVGEGMTQLFNEMRAHPEIDVVVGNMIKADDNQTQVHRYYDAFVAVAQADRTEDTRTLLHNMKLKTASIQALITKKSLLQRHKIRMVPGALGQDSLFFLQLMHYARVVKVVNHNIHVYYAANTNSMTNQITAEFFNKYERLEEEKINFLTKQGYIDTYMKYRFNYYIYHWYIARLKRSTLHSEETIQAFLRIVERYASFKRPHDATLLKEIEQLKRKVKS</sequence>